<reference evidence="2 3" key="1">
    <citation type="submission" date="2018-07" db="EMBL/GenBank/DDBJ databases">
        <authorList>
            <person name="Bragdon E."/>
            <person name="Orellana H."/>
            <person name="Sterchele H."/>
            <person name="Molloy S.D."/>
            <person name="Garlena R.A."/>
            <person name="Russell D.A."/>
            <person name="Pope W.H."/>
            <person name="Jacobs-Sera D."/>
            <person name="Hatfull G.F."/>
        </authorList>
    </citation>
    <scope>NUCLEOTIDE SEQUENCE [LARGE SCALE GENOMIC DNA]</scope>
</reference>
<dbReference type="EMBL" id="MH651182">
    <property type="protein sequence ID" value="AXQ64483.1"/>
    <property type="molecule type" value="Genomic_DNA"/>
</dbReference>
<evidence type="ECO:0000313" key="3">
    <source>
        <dbReference type="Proteomes" id="UP000261731"/>
    </source>
</evidence>
<evidence type="ECO:0000313" key="2">
    <source>
        <dbReference type="EMBL" id="AXQ64483.1"/>
    </source>
</evidence>
<feature type="region of interest" description="Disordered" evidence="1">
    <location>
        <begin position="1"/>
        <end position="39"/>
    </location>
</feature>
<keyword evidence="3" id="KW-1185">Reference proteome</keyword>
<evidence type="ECO:0000256" key="1">
    <source>
        <dbReference type="SAM" id="MobiDB-lite"/>
    </source>
</evidence>
<dbReference type="RefSeq" id="YP_010245979.1">
    <property type="nucleotide sequence ID" value="NC_060131.1"/>
</dbReference>
<organism evidence="2 3">
    <name type="scientific">Gordonia phage Neville</name>
    <dbReference type="NCBI Taxonomy" id="2301693"/>
    <lineage>
        <taxon>Viruses</taxon>
        <taxon>Duplodnaviria</taxon>
        <taxon>Heunggongvirae</taxon>
        <taxon>Uroviricota</taxon>
        <taxon>Caudoviricetes</taxon>
        <taxon>Deeyouvirinae</taxon>
        <taxon>Nevillevirus</taxon>
        <taxon>Nevillevirus neville</taxon>
    </lineage>
</organism>
<accession>A0A385DY94</accession>
<name>A0A385DY94_9CAUD</name>
<dbReference type="KEGG" id="vg:70080510"/>
<feature type="compositionally biased region" description="Basic and acidic residues" evidence="1">
    <location>
        <begin position="22"/>
        <end position="32"/>
    </location>
</feature>
<proteinExistence type="predicted"/>
<sequence>MDAGRHSGPCWPVSSPTVAAGRFDRGRVELDAKNNPGKP</sequence>
<dbReference type="Proteomes" id="UP000261731">
    <property type="component" value="Segment"/>
</dbReference>
<dbReference type="GeneID" id="70080510"/>
<gene>
    <name evidence="2" type="primary">130</name>
    <name evidence="2" type="ORF">SEA_NEVILLE_130</name>
</gene>
<protein>
    <submittedName>
        <fullName evidence="2">Uncharacterized protein</fullName>
    </submittedName>
</protein>